<gene>
    <name evidence="1" type="ORF">TAV2_LOCUS25896</name>
</gene>
<organism evidence="1 2">
    <name type="scientific">Thlaspi arvense</name>
    <name type="common">Field penny-cress</name>
    <dbReference type="NCBI Taxonomy" id="13288"/>
    <lineage>
        <taxon>Eukaryota</taxon>
        <taxon>Viridiplantae</taxon>
        <taxon>Streptophyta</taxon>
        <taxon>Embryophyta</taxon>
        <taxon>Tracheophyta</taxon>
        <taxon>Spermatophyta</taxon>
        <taxon>Magnoliopsida</taxon>
        <taxon>eudicotyledons</taxon>
        <taxon>Gunneridae</taxon>
        <taxon>Pentapetalae</taxon>
        <taxon>rosids</taxon>
        <taxon>malvids</taxon>
        <taxon>Brassicales</taxon>
        <taxon>Brassicaceae</taxon>
        <taxon>Thlaspideae</taxon>
        <taxon>Thlaspi</taxon>
    </lineage>
</organism>
<dbReference type="AlphaFoldDB" id="A0AAU9T253"/>
<sequence>MCIWAYTNELELEVAHLQAENARLRRQQEQSNDFEWYDSDTSVMFVCVRVCAVKNGGSKSKTQKEHTSTVFHSSILRNLQVLVSLLGIESL</sequence>
<dbReference type="Gene3D" id="1.20.5.170">
    <property type="match status" value="1"/>
</dbReference>
<keyword evidence="2" id="KW-1185">Reference proteome</keyword>
<name>A0AAU9T253_THLAR</name>
<proteinExistence type="predicted"/>
<evidence type="ECO:0000313" key="2">
    <source>
        <dbReference type="Proteomes" id="UP000836841"/>
    </source>
</evidence>
<reference evidence="1 2" key="1">
    <citation type="submission" date="2022-03" db="EMBL/GenBank/DDBJ databases">
        <authorList>
            <person name="Nunn A."/>
            <person name="Chopra R."/>
            <person name="Nunn A."/>
            <person name="Contreras Garrido A."/>
        </authorList>
    </citation>
    <scope>NUCLEOTIDE SEQUENCE [LARGE SCALE GENOMIC DNA]</scope>
</reference>
<dbReference type="EMBL" id="OU466863">
    <property type="protein sequence ID" value="CAH2076560.1"/>
    <property type="molecule type" value="Genomic_DNA"/>
</dbReference>
<protein>
    <submittedName>
        <fullName evidence="1">Uncharacterized protein</fullName>
    </submittedName>
</protein>
<evidence type="ECO:0000313" key="1">
    <source>
        <dbReference type="EMBL" id="CAH2076560.1"/>
    </source>
</evidence>
<accession>A0AAU9T253</accession>
<dbReference type="Proteomes" id="UP000836841">
    <property type="component" value="Chromosome 7"/>
</dbReference>